<sequence>MSLRLHTAPTLKPVTLSAIQEHLRIDAGVEESLIDALIDAATASAEHIMGRAIMPQKWQLMTNSFDDLLLKMPTVTAVDSVKYVNTSGTLTTLDPSVYQTVLGSDYEASVQLAYGQSWPEIRDQAESVQVIFSCGYADAASVPAPIVAWIKLCVGALFANRELETDRQTYSLGIADRMLDRYKVYAI</sequence>
<dbReference type="NCBIfam" id="TIGR02215">
    <property type="entry name" value="phage_chp_gp8"/>
    <property type="match status" value="1"/>
</dbReference>
<accession>A0A941I416</accession>
<dbReference type="InterPro" id="IPR011738">
    <property type="entry name" value="Phage_CHP"/>
</dbReference>
<evidence type="ECO:0000313" key="2">
    <source>
        <dbReference type="Proteomes" id="UP000680158"/>
    </source>
</evidence>
<dbReference type="EMBL" id="JAGSPM010000007">
    <property type="protein sequence ID" value="MBR7747455.1"/>
    <property type="molecule type" value="Genomic_DNA"/>
</dbReference>
<organism evidence="1 2">
    <name type="scientific">Undibacterium baiyunense</name>
    <dbReference type="NCBI Taxonomy" id="2828731"/>
    <lineage>
        <taxon>Bacteria</taxon>
        <taxon>Pseudomonadati</taxon>
        <taxon>Pseudomonadota</taxon>
        <taxon>Betaproteobacteria</taxon>
        <taxon>Burkholderiales</taxon>
        <taxon>Oxalobacteraceae</taxon>
        <taxon>Undibacterium</taxon>
    </lineage>
</organism>
<dbReference type="Gene3D" id="1.10.3230.30">
    <property type="entry name" value="Phage gp6-like head-tail connector protein"/>
    <property type="match status" value="1"/>
</dbReference>
<evidence type="ECO:0000313" key="1">
    <source>
        <dbReference type="EMBL" id="MBR7747455.1"/>
    </source>
</evidence>
<reference evidence="1 2" key="1">
    <citation type="submission" date="2021-04" db="EMBL/GenBank/DDBJ databases">
        <title>novel species isolated from subtropical streams in China.</title>
        <authorList>
            <person name="Lu H."/>
        </authorList>
    </citation>
    <scope>NUCLEOTIDE SEQUENCE [LARGE SCALE GENOMIC DNA]</scope>
    <source>
        <strain evidence="1 2">BYS107W</strain>
    </source>
</reference>
<dbReference type="CDD" id="cd08054">
    <property type="entry name" value="gp6"/>
    <property type="match status" value="1"/>
</dbReference>
<dbReference type="Proteomes" id="UP000680158">
    <property type="component" value="Unassembled WGS sequence"/>
</dbReference>
<dbReference type="AlphaFoldDB" id="A0A941I416"/>
<name>A0A941I416_9BURK</name>
<proteinExistence type="predicted"/>
<comment type="caution">
    <text evidence="1">The sequence shown here is derived from an EMBL/GenBank/DDBJ whole genome shotgun (WGS) entry which is preliminary data.</text>
</comment>
<keyword evidence="2" id="KW-1185">Reference proteome</keyword>
<protein>
    <recommendedName>
        <fullName evidence="3">Phage gp6-like head-tail connector protein</fullName>
    </recommendedName>
</protein>
<dbReference type="RefSeq" id="WP_212684846.1">
    <property type="nucleotide sequence ID" value="NZ_JAGSPM010000007.1"/>
</dbReference>
<gene>
    <name evidence="1" type="ORF">KDM92_12755</name>
</gene>
<evidence type="ECO:0008006" key="3">
    <source>
        <dbReference type="Google" id="ProtNLM"/>
    </source>
</evidence>